<dbReference type="GO" id="GO:0031992">
    <property type="term" value="F:energy transducer activity"/>
    <property type="evidence" value="ECO:0007669"/>
    <property type="project" value="InterPro"/>
</dbReference>
<evidence type="ECO:0000256" key="2">
    <source>
        <dbReference type="ARBA" id="ARBA00006555"/>
    </source>
</evidence>
<dbReference type="AlphaFoldDB" id="A0A212UGZ0"/>
<evidence type="ECO:0000256" key="5">
    <source>
        <dbReference type="ARBA" id="ARBA00022519"/>
    </source>
</evidence>
<keyword evidence="14" id="KW-1185">Reference proteome</keyword>
<evidence type="ECO:0000313" key="13">
    <source>
        <dbReference type="EMBL" id="SNC77440.1"/>
    </source>
</evidence>
<dbReference type="InterPro" id="IPR037682">
    <property type="entry name" value="TonB_C"/>
</dbReference>
<dbReference type="Gene3D" id="3.30.1150.10">
    <property type="match status" value="1"/>
</dbReference>
<dbReference type="SUPFAM" id="SSF74653">
    <property type="entry name" value="TolA/TonB C-terminal domain"/>
    <property type="match status" value="1"/>
</dbReference>
<feature type="domain" description="TonB C-terminal" evidence="12">
    <location>
        <begin position="187"/>
        <end position="277"/>
    </location>
</feature>
<feature type="region of interest" description="Disordered" evidence="10">
    <location>
        <begin position="82"/>
        <end position="113"/>
    </location>
</feature>
<feature type="compositionally biased region" description="Pro residues" evidence="10">
    <location>
        <begin position="88"/>
        <end position="106"/>
    </location>
</feature>
<keyword evidence="3" id="KW-0813">Transport</keyword>
<dbReference type="GO" id="GO:0098797">
    <property type="term" value="C:plasma membrane protein complex"/>
    <property type="evidence" value="ECO:0007669"/>
    <property type="project" value="TreeGrafter"/>
</dbReference>
<evidence type="ECO:0000256" key="1">
    <source>
        <dbReference type="ARBA" id="ARBA00004383"/>
    </source>
</evidence>
<keyword evidence="4" id="KW-1003">Cell membrane</keyword>
<dbReference type="InterPro" id="IPR006260">
    <property type="entry name" value="TonB/TolA_C"/>
</dbReference>
<dbReference type="InterPro" id="IPR003538">
    <property type="entry name" value="TonB"/>
</dbReference>
<evidence type="ECO:0000256" key="7">
    <source>
        <dbReference type="ARBA" id="ARBA00022927"/>
    </source>
</evidence>
<evidence type="ECO:0000256" key="9">
    <source>
        <dbReference type="ARBA" id="ARBA00023136"/>
    </source>
</evidence>
<name>A0A212UGZ0_9BACT</name>
<comment type="similarity">
    <text evidence="2">Belongs to the TonB family.</text>
</comment>
<feature type="transmembrane region" description="Helical" evidence="11">
    <location>
        <begin position="40"/>
        <end position="58"/>
    </location>
</feature>
<sequence length="277" mass="30191">MMDNTQLAKASLDDIVFEGRNKAYGAYVIRRVYGKHVTRAVLLAVAFFALMIAFPLLARMLKKEEVVKDDAMLKVNELMEAPPLDATKPPPPPPPPPDAPPPPPPKLSTVKFTPPVVKKDEEVKKVEEIPDQEELKEKTVADVTVKGNTDNPADLAGLEPGEGTKAVEEVVESKPYTYVEQMPVFPGGQEALLAYIGKNIKYPAMALRNQVEGRVFIKFVVGADGSVTNAEVQKGIGAGCDEESLRVIKNLPKFTPGKQNGRAVPVYFTVPVTFAIK</sequence>
<gene>
    <name evidence="13" type="ORF">SAMN06265337_4024</name>
</gene>
<dbReference type="Proteomes" id="UP000198131">
    <property type="component" value="Unassembled WGS sequence"/>
</dbReference>
<proteinExistence type="inferred from homology"/>
<dbReference type="InterPro" id="IPR051045">
    <property type="entry name" value="TonB-dependent_transducer"/>
</dbReference>
<dbReference type="PRINTS" id="PR01374">
    <property type="entry name" value="TONBPROTEIN"/>
</dbReference>
<evidence type="ECO:0000256" key="8">
    <source>
        <dbReference type="ARBA" id="ARBA00022989"/>
    </source>
</evidence>
<accession>A0A212UGZ0</accession>
<keyword evidence="7" id="KW-0653">Protein transport</keyword>
<dbReference type="NCBIfam" id="TIGR01352">
    <property type="entry name" value="tonB_Cterm"/>
    <property type="match status" value="1"/>
</dbReference>
<keyword evidence="6 11" id="KW-0812">Transmembrane</keyword>
<evidence type="ECO:0000256" key="4">
    <source>
        <dbReference type="ARBA" id="ARBA00022475"/>
    </source>
</evidence>
<keyword evidence="9 11" id="KW-0472">Membrane</keyword>
<dbReference type="GO" id="GO:0055085">
    <property type="term" value="P:transmembrane transport"/>
    <property type="evidence" value="ECO:0007669"/>
    <property type="project" value="InterPro"/>
</dbReference>
<dbReference type="Pfam" id="PF03544">
    <property type="entry name" value="TonB_C"/>
    <property type="match status" value="1"/>
</dbReference>
<keyword evidence="8 11" id="KW-1133">Transmembrane helix</keyword>
<dbReference type="PANTHER" id="PTHR33446:SF2">
    <property type="entry name" value="PROTEIN TONB"/>
    <property type="match status" value="1"/>
</dbReference>
<keyword evidence="5" id="KW-0997">Cell inner membrane</keyword>
<evidence type="ECO:0000256" key="3">
    <source>
        <dbReference type="ARBA" id="ARBA00022448"/>
    </source>
</evidence>
<dbReference type="GO" id="GO:0015891">
    <property type="term" value="P:siderophore transport"/>
    <property type="evidence" value="ECO:0007669"/>
    <property type="project" value="InterPro"/>
</dbReference>
<protein>
    <submittedName>
        <fullName evidence="13">Outer membrane transport energization protein TonB</fullName>
    </submittedName>
</protein>
<evidence type="ECO:0000256" key="10">
    <source>
        <dbReference type="SAM" id="MobiDB-lite"/>
    </source>
</evidence>
<dbReference type="GO" id="GO:0030288">
    <property type="term" value="C:outer membrane-bounded periplasmic space"/>
    <property type="evidence" value="ECO:0007669"/>
    <property type="project" value="InterPro"/>
</dbReference>
<dbReference type="EMBL" id="FYEW01000003">
    <property type="protein sequence ID" value="SNC77440.1"/>
    <property type="molecule type" value="Genomic_DNA"/>
</dbReference>
<evidence type="ECO:0000256" key="6">
    <source>
        <dbReference type="ARBA" id="ARBA00022692"/>
    </source>
</evidence>
<dbReference type="GO" id="GO:0015031">
    <property type="term" value="P:protein transport"/>
    <property type="evidence" value="ECO:0007669"/>
    <property type="project" value="UniProtKB-KW"/>
</dbReference>
<reference evidence="14" key="1">
    <citation type="submission" date="2017-06" db="EMBL/GenBank/DDBJ databases">
        <authorList>
            <person name="Varghese N."/>
            <person name="Submissions S."/>
        </authorList>
    </citation>
    <scope>NUCLEOTIDE SEQUENCE [LARGE SCALE GENOMIC DNA]</scope>
    <source>
        <strain evidence="14">DSM 11116</strain>
    </source>
</reference>
<comment type="subcellular location">
    <subcellularLocation>
        <location evidence="1">Cell inner membrane</location>
        <topology evidence="1">Single-pass membrane protein</topology>
        <orientation evidence="1">Periplasmic side</orientation>
    </subcellularLocation>
</comment>
<evidence type="ECO:0000256" key="11">
    <source>
        <dbReference type="SAM" id="Phobius"/>
    </source>
</evidence>
<evidence type="ECO:0000259" key="12">
    <source>
        <dbReference type="PROSITE" id="PS52015"/>
    </source>
</evidence>
<organism evidence="13 14">
    <name type="scientific">Hymenobacter gelipurpurascens</name>
    <dbReference type="NCBI Taxonomy" id="89968"/>
    <lineage>
        <taxon>Bacteria</taxon>
        <taxon>Pseudomonadati</taxon>
        <taxon>Bacteroidota</taxon>
        <taxon>Cytophagia</taxon>
        <taxon>Cytophagales</taxon>
        <taxon>Hymenobacteraceae</taxon>
        <taxon>Hymenobacter</taxon>
    </lineage>
</organism>
<dbReference type="PROSITE" id="PS52015">
    <property type="entry name" value="TONB_CTD"/>
    <property type="match status" value="1"/>
</dbReference>
<dbReference type="PANTHER" id="PTHR33446">
    <property type="entry name" value="PROTEIN TONB-RELATED"/>
    <property type="match status" value="1"/>
</dbReference>
<evidence type="ECO:0000313" key="14">
    <source>
        <dbReference type="Proteomes" id="UP000198131"/>
    </source>
</evidence>